<feature type="region of interest" description="Disordered" evidence="1">
    <location>
        <begin position="1"/>
        <end position="21"/>
    </location>
</feature>
<dbReference type="EMBL" id="CAKJTG010000024">
    <property type="protein sequence ID" value="CAG9609807.1"/>
    <property type="molecule type" value="Genomic_DNA"/>
</dbReference>
<dbReference type="AlphaFoldDB" id="A0A9C7LC36"/>
<protein>
    <recommendedName>
        <fullName evidence="4">Aspartyl-phosphate phosphatase Spo0E family protein</fullName>
    </recommendedName>
</protein>
<evidence type="ECO:0000313" key="2">
    <source>
        <dbReference type="EMBL" id="CAG9609807.1"/>
    </source>
</evidence>
<dbReference type="GO" id="GO:0046983">
    <property type="term" value="F:protein dimerization activity"/>
    <property type="evidence" value="ECO:0007669"/>
    <property type="project" value="InterPro"/>
</dbReference>
<proteinExistence type="predicted"/>
<dbReference type="Proteomes" id="UP000789845">
    <property type="component" value="Unassembled WGS sequence"/>
</dbReference>
<evidence type="ECO:0008006" key="4">
    <source>
        <dbReference type="Google" id="ProtNLM"/>
    </source>
</evidence>
<dbReference type="Pfam" id="PF09388">
    <property type="entry name" value="SpoOE-like"/>
    <property type="match status" value="1"/>
</dbReference>
<dbReference type="RefSeq" id="WP_230498043.1">
    <property type="nucleotide sequence ID" value="NZ_CAKJTG010000024.1"/>
</dbReference>
<comment type="caution">
    <text evidence="2">The sequence shown here is derived from an EMBL/GenBank/DDBJ whole genome shotgun (WGS) entry which is preliminary data.</text>
</comment>
<sequence>MTTSLLTHPSHSHKQLNSLISNTRKQMIDSALTSGFSSPETVQISQLLDHYLNLEQKQRNRSSQL</sequence>
<gene>
    <name evidence="2" type="ORF">NEOCIP111885_03550</name>
</gene>
<dbReference type="GO" id="GO:0043937">
    <property type="term" value="P:regulation of sporulation"/>
    <property type="evidence" value="ECO:0007669"/>
    <property type="project" value="InterPro"/>
</dbReference>
<dbReference type="SUPFAM" id="SSF140500">
    <property type="entry name" value="BAS1536-like"/>
    <property type="match status" value="1"/>
</dbReference>
<accession>A0A9C7LC36</accession>
<dbReference type="InterPro" id="IPR018540">
    <property type="entry name" value="Spo0E-like"/>
</dbReference>
<name>A0A9C7LC36_9BACI</name>
<dbReference type="InterPro" id="IPR036638">
    <property type="entry name" value="HLH_DNA-bd_sf"/>
</dbReference>
<reference evidence="2" key="1">
    <citation type="submission" date="2021-10" db="EMBL/GenBank/DDBJ databases">
        <authorList>
            <person name="Criscuolo A."/>
        </authorList>
    </citation>
    <scope>NUCLEOTIDE SEQUENCE</scope>
    <source>
        <strain evidence="2">CIP111885</strain>
    </source>
</reference>
<evidence type="ECO:0000256" key="1">
    <source>
        <dbReference type="SAM" id="MobiDB-lite"/>
    </source>
</evidence>
<evidence type="ECO:0000313" key="3">
    <source>
        <dbReference type="Proteomes" id="UP000789845"/>
    </source>
</evidence>
<dbReference type="Gene3D" id="4.10.280.10">
    <property type="entry name" value="Helix-loop-helix DNA-binding domain"/>
    <property type="match status" value="1"/>
</dbReference>
<organism evidence="2 3">
    <name type="scientific">Pseudoneobacillus rhizosphaerae</name>
    <dbReference type="NCBI Taxonomy" id="2880968"/>
    <lineage>
        <taxon>Bacteria</taxon>
        <taxon>Bacillati</taxon>
        <taxon>Bacillota</taxon>
        <taxon>Bacilli</taxon>
        <taxon>Bacillales</taxon>
        <taxon>Bacillaceae</taxon>
        <taxon>Pseudoneobacillus</taxon>
    </lineage>
</organism>
<dbReference type="InterPro" id="IPR037208">
    <property type="entry name" value="Spo0E-like_sf"/>
</dbReference>
<keyword evidence="3" id="KW-1185">Reference proteome</keyword>